<evidence type="ECO:0000259" key="2">
    <source>
        <dbReference type="Pfam" id="PF07282"/>
    </source>
</evidence>
<sequence length="447" mass="52439">MPSEKVCKTIHQYNREPVSAADMQKLLEIARDYKKVKNYVYTRFGGIASLSKLYPGYTVQNEMTSSGLRETFGMPSVYFYLAIFDALGDIKCQWTRTKTKILKLLNQKEGFSEDDKHYLRFLLKVNNAFEAVLNQKTVKLPKTLQKQYENVSAQVNTDRLNRYLCRQVRKYHMKLHTESTDGFAIAERAYRYADHGIYISIKEKRKRVFVPLTDNNQYKSQLYVKLFPEKHNIEIKVPIKVTVHDHRDYQNHVGVALGVYTMLTTDAGKHYGEELGRYQIEYADWIREQTARYNRNRNENPGRKKYYAKKRRLEEKLHSYINQELNCFLREEKPQVIYIVKLPKPCAGGVNKKINHSVAQWQRGYIRKRILQKCQEQAVELVEVFGKDISNECSECGHIGKKERGKFVCLKCGYQEEEKVNTARNVKKRGQGDGVLNPKGYFQQCRF</sequence>
<evidence type="ECO:0000313" key="3">
    <source>
        <dbReference type="EMBL" id="MXP78120.1"/>
    </source>
</evidence>
<dbReference type="GO" id="GO:0003677">
    <property type="term" value="F:DNA binding"/>
    <property type="evidence" value="ECO:0007669"/>
    <property type="project" value="UniProtKB-KW"/>
</dbReference>
<dbReference type="EMBL" id="WUQX01000001">
    <property type="protein sequence ID" value="MXP78120.1"/>
    <property type="molecule type" value="Genomic_DNA"/>
</dbReference>
<evidence type="ECO:0000256" key="1">
    <source>
        <dbReference type="ARBA" id="ARBA00023125"/>
    </source>
</evidence>
<reference evidence="3 4" key="1">
    <citation type="submission" date="2019-12" db="EMBL/GenBank/DDBJ databases">
        <title>Sporaefaciens musculi gen. nov., sp. nov., a novel bacterium isolated from the caecum of an obese mouse.</title>
        <authorList>
            <person name="Rasmussen T.S."/>
            <person name="Streidl T."/>
            <person name="Hitch T.C.A."/>
            <person name="Wortmann E."/>
            <person name="Deptula P."/>
            <person name="Hansen M."/>
            <person name="Nielsen D.S."/>
            <person name="Clavel T."/>
            <person name="Vogensen F.K."/>
        </authorList>
    </citation>
    <scope>NUCLEOTIDE SEQUENCE [LARGE SCALE GENOMIC DNA]</scope>
    <source>
        <strain evidence="3 4">WCA-9-b2</strain>
    </source>
</reference>
<accession>A0A7X3MKM5</accession>
<keyword evidence="4" id="KW-1185">Reference proteome</keyword>
<proteinExistence type="predicted"/>
<evidence type="ECO:0000313" key="4">
    <source>
        <dbReference type="Proteomes" id="UP000460412"/>
    </source>
</evidence>
<gene>
    <name evidence="3" type="ORF">GN277_23010</name>
</gene>
<protein>
    <submittedName>
        <fullName evidence="3">Transposase</fullName>
    </submittedName>
</protein>
<dbReference type="Pfam" id="PF07282">
    <property type="entry name" value="Cas12f1-like_TNB"/>
    <property type="match status" value="1"/>
</dbReference>
<dbReference type="AlphaFoldDB" id="A0A7X3MKM5"/>
<dbReference type="InterPro" id="IPR010095">
    <property type="entry name" value="Cas12f1-like_TNB"/>
</dbReference>
<keyword evidence="1" id="KW-0238">DNA-binding</keyword>
<feature type="domain" description="Cas12f1-like TNB" evidence="2">
    <location>
        <begin position="366"/>
        <end position="426"/>
    </location>
</feature>
<dbReference type="Proteomes" id="UP000460412">
    <property type="component" value="Unassembled WGS sequence"/>
</dbReference>
<comment type="caution">
    <text evidence="3">The sequence shown here is derived from an EMBL/GenBank/DDBJ whole genome shotgun (WGS) entry which is preliminary data.</text>
</comment>
<organism evidence="3 4">
    <name type="scientific">Sporofaciens musculi</name>
    <dbReference type="NCBI Taxonomy" id="2681861"/>
    <lineage>
        <taxon>Bacteria</taxon>
        <taxon>Bacillati</taxon>
        <taxon>Bacillota</taxon>
        <taxon>Clostridia</taxon>
        <taxon>Lachnospirales</taxon>
        <taxon>Lachnospiraceae</taxon>
        <taxon>Sporofaciens</taxon>
    </lineage>
</organism>
<name>A0A7X3MKM5_9FIRM</name>
<dbReference type="RefSeq" id="WP_159754287.1">
    <property type="nucleotide sequence ID" value="NZ_WUQX01000001.1"/>
</dbReference>